<sequence length="137" mass="15929">MLFQRIASRQFLKLEKKSSEKGNTGKNPSRKYFREAKHPQLDKTMISWMWKMRGRNIPVEDNLLKEQSNCFALKQNIKDFKASDGWLQKFKSTKGLSFRKLCDESATANTTLANESKENELKALLSEYAPDVVFYVI</sequence>
<reference evidence="4 5" key="1">
    <citation type="journal article" date="2019" name="Sci. Rep.">
        <title>Orb-weaving spider Araneus ventricosus genome elucidates the spidroin gene catalogue.</title>
        <authorList>
            <person name="Kono N."/>
            <person name="Nakamura H."/>
            <person name="Ohtoshi R."/>
            <person name="Moran D.A.P."/>
            <person name="Shinohara A."/>
            <person name="Yoshida Y."/>
            <person name="Fujiwara M."/>
            <person name="Mori M."/>
            <person name="Tomita M."/>
            <person name="Arakawa K."/>
        </authorList>
    </citation>
    <scope>NUCLEOTIDE SEQUENCE [LARGE SCALE GENOMIC DNA]</scope>
</reference>
<evidence type="ECO:0000256" key="1">
    <source>
        <dbReference type="ARBA" id="ARBA00004123"/>
    </source>
</evidence>
<dbReference type="InterPro" id="IPR006600">
    <property type="entry name" value="HTH_CenpB_DNA-bd_dom"/>
</dbReference>
<proteinExistence type="predicted"/>
<dbReference type="PROSITE" id="PS51253">
    <property type="entry name" value="HTH_CENPB"/>
    <property type="match status" value="1"/>
</dbReference>
<name>A0A4Y2TWD0_ARAVE</name>
<dbReference type="GO" id="GO:0005634">
    <property type="term" value="C:nucleus"/>
    <property type="evidence" value="ECO:0007669"/>
    <property type="project" value="UniProtKB-SubCell"/>
</dbReference>
<dbReference type="InterPro" id="IPR009057">
    <property type="entry name" value="Homeodomain-like_sf"/>
</dbReference>
<dbReference type="SUPFAM" id="SSF46689">
    <property type="entry name" value="Homeodomain-like"/>
    <property type="match status" value="1"/>
</dbReference>
<gene>
    <name evidence="4" type="ORF">AVEN_229426_1</name>
</gene>
<dbReference type="OrthoDB" id="6431703at2759"/>
<feature type="domain" description="HTH CENPB-type" evidence="3">
    <location>
        <begin position="29"/>
        <end position="100"/>
    </location>
</feature>
<organism evidence="4 5">
    <name type="scientific">Araneus ventricosus</name>
    <name type="common">Orbweaver spider</name>
    <name type="synonym">Epeira ventricosa</name>
    <dbReference type="NCBI Taxonomy" id="182803"/>
    <lineage>
        <taxon>Eukaryota</taxon>
        <taxon>Metazoa</taxon>
        <taxon>Ecdysozoa</taxon>
        <taxon>Arthropoda</taxon>
        <taxon>Chelicerata</taxon>
        <taxon>Arachnida</taxon>
        <taxon>Araneae</taxon>
        <taxon>Araneomorphae</taxon>
        <taxon>Entelegynae</taxon>
        <taxon>Araneoidea</taxon>
        <taxon>Araneidae</taxon>
        <taxon>Araneus</taxon>
    </lineage>
</organism>
<comment type="subcellular location">
    <subcellularLocation>
        <location evidence="1">Nucleus</location>
    </subcellularLocation>
</comment>
<keyword evidence="5" id="KW-1185">Reference proteome</keyword>
<keyword evidence="2" id="KW-0238">DNA-binding</keyword>
<dbReference type="Gene3D" id="1.10.10.60">
    <property type="entry name" value="Homeodomain-like"/>
    <property type="match status" value="1"/>
</dbReference>
<evidence type="ECO:0000259" key="3">
    <source>
        <dbReference type="PROSITE" id="PS51253"/>
    </source>
</evidence>
<evidence type="ECO:0000256" key="2">
    <source>
        <dbReference type="ARBA" id="ARBA00023125"/>
    </source>
</evidence>
<protein>
    <recommendedName>
        <fullName evidence="3">HTH CENPB-type domain-containing protein</fullName>
    </recommendedName>
</protein>
<evidence type="ECO:0000313" key="5">
    <source>
        <dbReference type="Proteomes" id="UP000499080"/>
    </source>
</evidence>
<dbReference type="SMART" id="SM00674">
    <property type="entry name" value="CENPB"/>
    <property type="match status" value="1"/>
</dbReference>
<comment type="caution">
    <text evidence="4">The sequence shown here is derived from an EMBL/GenBank/DDBJ whole genome shotgun (WGS) entry which is preliminary data.</text>
</comment>
<dbReference type="GO" id="GO:0003677">
    <property type="term" value="F:DNA binding"/>
    <property type="evidence" value="ECO:0007669"/>
    <property type="project" value="UniProtKB-KW"/>
</dbReference>
<dbReference type="EMBL" id="BGPR01031753">
    <property type="protein sequence ID" value="GBO04975.1"/>
    <property type="molecule type" value="Genomic_DNA"/>
</dbReference>
<accession>A0A4Y2TWD0</accession>
<evidence type="ECO:0000313" key="4">
    <source>
        <dbReference type="EMBL" id="GBO04975.1"/>
    </source>
</evidence>
<dbReference type="Pfam" id="PF03221">
    <property type="entry name" value="HTH_Tnp_Tc5"/>
    <property type="match status" value="1"/>
</dbReference>
<dbReference type="AlphaFoldDB" id="A0A4Y2TWD0"/>
<dbReference type="Proteomes" id="UP000499080">
    <property type="component" value="Unassembled WGS sequence"/>
</dbReference>